<dbReference type="InterPro" id="IPR001775">
    <property type="entry name" value="GspD/PilQ"/>
</dbReference>
<feature type="domain" description="Type II/III secretion system secretin-like" evidence="2">
    <location>
        <begin position="232"/>
        <end position="389"/>
    </location>
</feature>
<dbReference type="RefSeq" id="WP_132951467.1">
    <property type="nucleotide sequence ID" value="NZ_SLXU01000007.1"/>
</dbReference>
<dbReference type="Pfam" id="PF00263">
    <property type="entry name" value="Secretin"/>
    <property type="match status" value="1"/>
</dbReference>
<dbReference type="InterPro" id="IPR004846">
    <property type="entry name" value="T2SS/T3SS_dom"/>
</dbReference>
<dbReference type="PANTHER" id="PTHR30332">
    <property type="entry name" value="PROBABLE GENERAL SECRETION PATHWAY PROTEIN D"/>
    <property type="match status" value="1"/>
</dbReference>
<dbReference type="InterPro" id="IPR007055">
    <property type="entry name" value="BON_dom"/>
</dbReference>
<dbReference type="Pfam" id="PF13629">
    <property type="entry name" value="T2SS-T3SS_pil_N"/>
    <property type="match status" value="1"/>
</dbReference>
<dbReference type="AlphaFoldDB" id="A0A4R2RNZ6"/>
<evidence type="ECO:0000313" key="5">
    <source>
        <dbReference type="EMBL" id="TCP60915.1"/>
    </source>
</evidence>
<dbReference type="OrthoDB" id="9775455at2"/>
<dbReference type="EMBL" id="SLXU01000007">
    <property type="protein sequence ID" value="TCP60915.1"/>
    <property type="molecule type" value="Genomic_DNA"/>
</dbReference>
<sequence>MTATPISGPVAGRLCVALLAVLSLAWLSFAAMPARAEAPTSLRLSLGDTRVIELDFDVADIIVGSEDVAKAIPLSSRSVSLQTVGPGATRVIIRGMGGAPSRSLAVLVAEDFTQLKAVIEDLYPGSGVTVRNVNGRVLLTGRAADAAQRARMVEIAQAYSAGEVVDGLKVADPRQVMMKVNILELTRSGGKELGINLFRNPAPMDGLNGDPFGVVQGTGGLGEGRIDYLIQALEVKGLGRRLANPTLVTVNGATASFVVGGEIPVVTRDDTDNTVSTDYREYGVRLAFTPEVLDDRRVRIKVTPEVSEVDWNRRVNDNPAFISRKVDTTVELASGESFAIAGLLQSDSIRSVRQFPWLGNVPILGALFRSAAYQNNETELVVVVTPYLVNSDSPQAMQGDPRLQADPVDDVNLFILGSVKVDDAMKERFRTGFGVDGPYGHILPDY</sequence>
<organism evidence="5 6">
    <name type="scientific">Rhodovulum bhavnagarense</name>
    <dbReference type="NCBI Taxonomy" id="992286"/>
    <lineage>
        <taxon>Bacteria</taxon>
        <taxon>Pseudomonadati</taxon>
        <taxon>Pseudomonadota</taxon>
        <taxon>Alphaproteobacteria</taxon>
        <taxon>Rhodobacterales</taxon>
        <taxon>Paracoccaceae</taxon>
        <taxon>Rhodovulum</taxon>
    </lineage>
</organism>
<gene>
    <name evidence="5" type="ORF">EV663_10790</name>
</gene>
<dbReference type="Proteomes" id="UP000295050">
    <property type="component" value="Unassembled WGS sequence"/>
</dbReference>
<evidence type="ECO:0000259" key="2">
    <source>
        <dbReference type="Pfam" id="PF00263"/>
    </source>
</evidence>
<reference evidence="5 6" key="1">
    <citation type="submission" date="2019-03" db="EMBL/GenBank/DDBJ databases">
        <title>Genomic Encyclopedia of Type Strains, Phase IV (KMG-IV): sequencing the most valuable type-strain genomes for metagenomic binning, comparative biology and taxonomic classification.</title>
        <authorList>
            <person name="Goeker M."/>
        </authorList>
    </citation>
    <scope>NUCLEOTIDE SEQUENCE [LARGE SCALE GENOMIC DNA]</scope>
    <source>
        <strain evidence="5 6">DSM 24766</strain>
    </source>
</reference>
<evidence type="ECO:0000256" key="1">
    <source>
        <dbReference type="RuleBase" id="RU004003"/>
    </source>
</evidence>
<feature type="domain" description="Pilus formation protein N-terminal" evidence="4">
    <location>
        <begin position="39"/>
        <end position="108"/>
    </location>
</feature>
<evidence type="ECO:0000313" key="6">
    <source>
        <dbReference type="Proteomes" id="UP000295050"/>
    </source>
</evidence>
<dbReference type="Pfam" id="PF04972">
    <property type="entry name" value="BON"/>
    <property type="match status" value="1"/>
</dbReference>
<feature type="domain" description="BON" evidence="3">
    <location>
        <begin position="122"/>
        <end position="171"/>
    </location>
</feature>
<dbReference type="InterPro" id="IPR050810">
    <property type="entry name" value="Bact_Secretion_Sys_Channel"/>
</dbReference>
<comment type="similarity">
    <text evidence="1">Belongs to the bacterial secretin family.</text>
</comment>
<evidence type="ECO:0000259" key="3">
    <source>
        <dbReference type="Pfam" id="PF04972"/>
    </source>
</evidence>
<keyword evidence="6" id="KW-1185">Reference proteome</keyword>
<accession>A0A4R2RNZ6</accession>
<name>A0A4R2RNZ6_9RHOB</name>
<protein>
    <submittedName>
        <fullName evidence="5">Pilus assembly protein CpaC</fullName>
    </submittedName>
</protein>
<dbReference type="GO" id="GO:0009306">
    <property type="term" value="P:protein secretion"/>
    <property type="evidence" value="ECO:0007669"/>
    <property type="project" value="InterPro"/>
</dbReference>
<evidence type="ECO:0000259" key="4">
    <source>
        <dbReference type="Pfam" id="PF13629"/>
    </source>
</evidence>
<dbReference type="InterPro" id="IPR032789">
    <property type="entry name" value="T2SS-T3SS_pil_N"/>
</dbReference>
<proteinExistence type="inferred from homology"/>
<dbReference type="PRINTS" id="PR00811">
    <property type="entry name" value="BCTERIALGSPD"/>
</dbReference>
<dbReference type="GO" id="GO:0015627">
    <property type="term" value="C:type II protein secretion system complex"/>
    <property type="evidence" value="ECO:0007669"/>
    <property type="project" value="TreeGrafter"/>
</dbReference>
<comment type="caution">
    <text evidence="5">The sequence shown here is derived from an EMBL/GenBank/DDBJ whole genome shotgun (WGS) entry which is preliminary data.</text>
</comment>
<dbReference type="PANTHER" id="PTHR30332:SF17">
    <property type="entry name" value="TYPE IV PILIATION SYSTEM PROTEIN DR_0774-RELATED"/>
    <property type="match status" value="1"/>
</dbReference>